<comment type="caution">
    <text evidence="2">The sequence shown here is derived from an EMBL/GenBank/DDBJ whole genome shotgun (WGS) entry which is preliminary data.</text>
</comment>
<evidence type="ECO:0008006" key="4">
    <source>
        <dbReference type="Google" id="ProtNLM"/>
    </source>
</evidence>
<dbReference type="Pfam" id="PF02413">
    <property type="entry name" value="Caudo_TAP"/>
    <property type="match status" value="1"/>
</dbReference>
<feature type="coiled-coil region" evidence="1">
    <location>
        <begin position="142"/>
        <end position="170"/>
    </location>
</feature>
<name>A0AAW9VHS9_9GAMM</name>
<accession>A0AAW9VHS9</accession>
<sequence length="212" mass="24393">MNYYRDKKTNEVYAYSDEQLSQVARITELEQLLTEKEPIFLASQSNFNQKQDVLNVLIEQLSALDEVSSDEVDTLNAQIEVTTNERDIALQDFVVIESEYNQLKTEYGDIESVLFDIRENLKAFKKMTDKEIEAHINPPVSKEQLIAEAEQQKQLLADEAEKNITILERKVRLNMATEADENSLTEWEIYSIKIADIDTSLAPDINFPAKPE</sequence>
<keyword evidence="1" id="KW-0175">Coiled coil</keyword>
<protein>
    <recommendedName>
        <fullName evidence="4">Virus tail fiber assembly protein lambda gpK</fullName>
    </recommendedName>
</protein>
<dbReference type="EMBL" id="WLUB01000059">
    <property type="protein sequence ID" value="MTC36669.1"/>
    <property type="molecule type" value="Genomic_DNA"/>
</dbReference>
<reference evidence="2 3" key="1">
    <citation type="submission" date="2019-10" db="EMBL/GenBank/DDBJ databases">
        <title>Comparative genomic analysis of Providencia.</title>
        <authorList>
            <person name="Yuan C."/>
            <person name="Wei Y."/>
            <person name="Yin Z."/>
        </authorList>
    </citation>
    <scope>NUCLEOTIDE SEQUENCE [LARGE SCALE GENOMIC DNA]</scope>
    <source>
        <strain evidence="3">wls1934</strain>
    </source>
</reference>
<proteinExistence type="predicted"/>
<dbReference type="Proteomes" id="UP000449944">
    <property type="component" value="Unassembled WGS sequence"/>
</dbReference>
<organism evidence="2 3">
    <name type="scientific">Providencia alcalifaciens</name>
    <dbReference type="NCBI Taxonomy" id="126385"/>
    <lineage>
        <taxon>Bacteria</taxon>
        <taxon>Pseudomonadati</taxon>
        <taxon>Pseudomonadota</taxon>
        <taxon>Gammaproteobacteria</taxon>
        <taxon>Enterobacterales</taxon>
        <taxon>Morganellaceae</taxon>
        <taxon>Providencia</taxon>
    </lineage>
</organism>
<dbReference type="AlphaFoldDB" id="A0AAW9VHS9"/>
<evidence type="ECO:0000313" key="2">
    <source>
        <dbReference type="EMBL" id="MTC36669.1"/>
    </source>
</evidence>
<evidence type="ECO:0000313" key="3">
    <source>
        <dbReference type="Proteomes" id="UP000449944"/>
    </source>
</evidence>
<dbReference type="InterPro" id="IPR003458">
    <property type="entry name" value="Phage_T4_Gp38_tail_assem"/>
</dbReference>
<gene>
    <name evidence="2" type="ORF">GKR67_19025</name>
</gene>
<evidence type="ECO:0000256" key="1">
    <source>
        <dbReference type="SAM" id="Coils"/>
    </source>
</evidence>